<dbReference type="InterPro" id="IPR011990">
    <property type="entry name" value="TPR-like_helical_dom_sf"/>
</dbReference>
<dbReference type="GO" id="GO:0101031">
    <property type="term" value="C:protein folding chaperone complex"/>
    <property type="evidence" value="ECO:0007669"/>
    <property type="project" value="TreeGrafter"/>
</dbReference>
<dbReference type="Gene3D" id="1.25.40.10">
    <property type="entry name" value="Tetratricopeptide repeat domain"/>
    <property type="match status" value="1"/>
</dbReference>
<dbReference type="EMBL" id="GBEZ01004970">
    <property type="protein sequence ID" value="JAC80291.1"/>
    <property type="molecule type" value="Transcribed_RNA"/>
</dbReference>
<protein>
    <submittedName>
        <fullName evidence="2">Uncharacterized protein</fullName>
    </submittedName>
</protein>
<dbReference type="SUPFAM" id="SSF48452">
    <property type="entry name" value="TPR-like"/>
    <property type="match status" value="1"/>
</dbReference>
<dbReference type="PANTHER" id="PTHR46423">
    <property type="entry name" value="RNA POLYMERASE II-ASSOCIATED PROTEIN 3"/>
    <property type="match status" value="1"/>
</dbReference>
<dbReference type="PANTHER" id="PTHR46423:SF1">
    <property type="entry name" value="RNA POLYMERASE II-ASSOCIATED PROTEIN 3"/>
    <property type="match status" value="1"/>
</dbReference>
<reference evidence="2" key="1">
    <citation type="submission" date="2014-05" db="EMBL/GenBank/DDBJ databases">
        <title>The transcriptome of the halophilic microalga Tetraselmis sp. GSL018 isolated from the Great Salt Lake, Utah.</title>
        <authorList>
            <person name="Jinkerson R.E."/>
            <person name="D'Adamo S."/>
            <person name="Posewitz M.C."/>
        </authorList>
    </citation>
    <scope>NUCLEOTIDE SEQUENCE</scope>
    <source>
        <strain evidence="2">GSL018</strain>
    </source>
</reference>
<evidence type="ECO:0000313" key="2">
    <source>
        <dbReference type="EMBL" id="JAC80291.1"/>
    </source>
</evidence>
<evidence type="ECO:0000256" key="1">
    <source>
        <dbReference type="ARBA" id="ARBA00022803"/>
    </source>
</evidence>
<dbReference type="InterPro" id="IPR019734">
    <property type="entry name" value="TPR_rpt"/>
</dbReference>
<proteinExistence type="predicted"/>
<dbReference type="Pfam" id="PF13431">
    <property type="entry name" value="TPR_17"/>
    <property type="match status" value="1"/>
</dbReference>
<gene>
    <name evidence="2" type="ORF">TSPGSL018_10602</name>
</gene>
<keyword evidence="1" id="KW-0802">TPR repeat</keyword>
<feature type="non-terminal residue" evidence="2">
    <location>
        <position position="166"/>
    </location>
</feature>
<dbReference type="AlphaFoldDB" id="A0A061SC02"/>
<accession>A0A061SC02</accession>
<organism evidence="2">
    <name type="scientific">Tetraselmis sp. GSL018</name>
    <dbReference type="NCBI Taxonomy" id="582737"/>
    <lineage>
        <taxon>Eukaryota</taxon>
        <taxon>Viridiplantae</taxon>
        <taxon>Chlorophyta</taxon>
        <taxon>core chlorophytes</taxon>
        <taxon>Chlorodendrophyceae</taxon>
        <taxon>Chlorodendrales</taxon>
        <taxon>Chlorodendraceae</taxon>
        <taxon>Tetraselmis</taxon>
    </lineage>
</organism>
<name>A0A061SC02_9CHLO</name>
<dbReference type="InterPro" id="IPR051966">
    <property type="entry name" value="RPAP3"/>
</dbReference>
<dbReference type="SMART" id="SM00028">
    <property type="entry name" value="TPR"/>
    <property type="match status" value="2"/>
</dbReference>
<sequence length="166" mass="18559">MEEITEFLKGQNIALSSSFQAYMEMKEASQIVLPVHRVLESLPLFQEEVRRLAEFSILEPEGFKHAKASRNSGNVSFKASDFRNAALKYTEALEILDGTCCEEQKILASRIFNNRALCHLKNGNKQLAPALGDCDAALELDPTYAKAAYRRACIREQMGDLMGALQ</sequence>